<keyword evidence="1" id="KW-1133">Transmembrane helix</keyword>
<feature type="non-terminal residue" evidence="3">
    <location>
        <position position="1"/>
    </location>
</feature>
<dbReference type="SUPFAM" id="SSF103473">
    <property type="entry name" value="MFS general substrate transporter"/>
    <property type="match status" value="1"/>
</dbReference>
<accession>A0A382QZJ6</accession>
<gene>
    <name evidence="3" type="ORF">METZ01_LOCUS343112</name>
</gene>
<evidence type="ECO:0000313" key="3">
    <source>
        <dbReference type="EMBL" id="SVC90258.1"/>
    </source>
</evidence>
<dbReference type="AlphaFoldDB" id="A0A382QZJ6"/>
<keyword evidence="1" id="KW-0812">Transmembrane</keyword>
<name>A0A382QZJ6_9ZZZZ</name>
<dbReference type="GO" id="GO:0022857">
    <property type="term" value="F:transmembrane transporter activity"/>
    <property type="evidence" value="ECO:0007669"/>
    <property type="project" value="InterPro"/>
</dbReference>
<sequence length="114" mass="12623">VKRPFYGWIIVGAGGIVQWYTSAVFWRGFQAFIPHILGTFGWSSAATGAAISIQRTEGGLISPFVGYMIDKFGPRKIMAFGIITTGFGFIVMSQMQNLWHFYASIILLTLGMSF</sequence>
<dbReference type="InterPro" id="IPR020846">
    <property type="entry name" value="MFS_dom"/>
</dbReference>
<protein>
    <recommendedName>
        <fullName evidence="2">Major facilitator superfamily (MFS) profile domain-containing protein</fullName>
    </recommendedName>
</protein>
<dbReference type="Pfam" id="PF07690">
    <property type="entry name" value="MFS_1"/>
    <property type="match status" value="1"/>
</dbReference>
<dbReference type="Gene3D" id="1.20.1250.20">
    <property type="entry name" value="MFS general substrate transporter like domains"/>
    <property type="match status" value="1"/>
</dbReference>
<reference evidence="3" key="1">
    <citation type="submission" date="2018-05" db="EMBL/GenBank/DDBJ databases">
        <authorList>
            <person name="Lanie J.A."/>
            <person name="Ng W.-L."/>
            <person name="Kazmierczak K.M."/>
            <person name="Andrzejewski T.M."/>
            <person name="Davidsen T.M."/>
            <person name="Wayne K.J."/>
            <person name="Tettelin H."/>
            <person name="Glass J.I."/>
            <person name="Rusch D."/>
            <person name="Podicherti R."/>
            <person name="Tsui H.-C.T."/>
            <person name="Winkler M.E."/>
        </authorList>
    </citation>
    <scope>NUCLEOTIDE SEQUENCE</scope>
</reference>
<dbReference type="PROSITE" id="PS50850">
    <property type="entry name" value="MFS"/>
    <property type="match status" value="1"/>
</dbReference>
<evidence type="ECO:0000256" key="1">
    <source>
        <dbReference type="SAM" id="Phobius"/>
    </source>
</evidence>
<evidence type="ECO:0000259" key="2">
    <source>
        <dbReference type="PROSITE" id="PS50850"/>
    </source>
</evidence>
<feature type="non-terminal residue" evidence="3">
    <location>
        <position position="114"/>
    </location>
</feature>
<feature type="transmembrane region" description="Helical" evidence="1">
    <location>
        <begin position="77"/>
        <end position="95"/>
    </location>
</feature>
<organism evidence="3">
    <name type="scientific">marine metagenome</name>
    <dbReference type="NCBI Taxonomy" id="408172"/>
    <lineage>
        <taxon>unclassified sequences</taxon>
        <taxon>metagenomes</taxon>
        <taxon>ecological metagenomes</taxon>
    </lineage>
</organism>
<dbReference type="InterPro" id="IPR036259">
    <property type="entry name" value="MFS_trans_sf"/>
</dbReference>
<feature type="domain" description="Major facilitator superfamily (MFS) profile" evidence="2">
    <location>
        <begin position="7"/>
        <end position="114"/>
    </location>
</feature>
<dbReference type="InterPro" id="IPR011701">
    <property type="entry name" value="MFS"/>
</dbReference>
<dbReference type="EMBL" id="UINC01117669">
    <property type="protein sequence ID" value="SVC90258.1"/>
    <property type="molecule type" value="Genomic_DNA"/>
</dbReference>
<feature type="transmembrane region" description="Helical" evidence="1">
    <location>
        <begin position="6"/>
        <end position="26"/>
    </location>
</feature>
<proteinExistence type="predicted"/>
<keyword evidence="1" id="KW-0472">Membrane</keyword>